<evidence type="ECO:0000256" key="3">
    <source>
        <dbReference type="ARBA" id="ARBA00023163"/>
    </source>
</evidence>
<keyword evidence="1" id="KW-0805">Transcription regulation</keyword>
<dbReference type="PANTHER" id="PTHR44688">
    <property type="entry name" value="DNA-BINDING TRANSCRIPTIONAL ACTIVATOR DEVR_DOSR"/>
    <property type="match status" value="1"/>
</dbReference>
<dbReference type="SMART" id="SM00421">
    <property type="entry name" value="HTH_LUXR"/>
    <property type="match status" value="1"/>
</dbReference>
<dbReference type="Pfam" id="PF00196">
    <property type="entry name" value="GerE"/>
    <property type="match status" value="1"/>
</dbReference>
<dbReference type="InterPro" id="IPR016032">
    <property type="entry name" value="Sig_transdc_resp-reg_C-effctor"/>
</dbReference>
<gene>
    <name evidence="5" type="ORF">A544_1342</name>
</gene>
<dbReference type="SUPFAM" id="SSF46894">
    <property type="entry name" value="C-terminal effector domain of the bipartite response regulators"/>
    <property type="match status" value="1"/>
</dbReference>
<dbReference type="PANTHER" id="PTHR44688:SF16">
    <property type="entry name" value="DNA-BINDING TRANSCRIPTIONAL ACTIVATOR DEVR_DOSR"/>
    <property type="match status" value="1"/>
</dbReference>
<reference evidence="6" key="1">
    <citation type="journal article" date="2013" name="Diversity">
        <title>Genome Sequence of Dickeya solani, a New soft Rot Pathogen of Potato, Suggests its Emergence May Be Related to a Novel Combination of Non-Ribosomal Peptide/Polyketide Synthetase Clusters.</title>
        <authorList>
            <person name="Garlant L."/>
            <person name="Koskinen P."/>
            <person name="Rouhiainen L."/>
            <person name="Laine P."/>
            <person name="Paulin L."/>
            <person name="Auvinen P."/>
            <person name="Holm L."/>
            <person name="Pirhonen M."/>
        </authorList>
    </citation>
    <scope>NUCLEOTIDE SEQUENCE [LARGE SCALE GENOMIC DNA]</scope>
    <source>
        <strain evidence="6">D s0432-1</strain>
    </source>
</reference>
<dbReference type="Gene3D" id="3.30.450.80">
    <property type="entry name" value="Transcription factor LuxR-like, autoinducer-binding domain"/>
    <property type="match status" value="1"/>
</dbReference>
<evidence type="ECO:0000256" key="1">
    <source>
        <dbReference type="ARBA" id="ARBA00023015"/>
    </source>
</evidence>
<evidence type="ECO:0000256" key="2">
    <source>
        <dbReference type="ARBA" id="ARBA00023125"/>
    </source>
</evidence>
<dbReference type="Gene3D" id="1.10.10.10">
    <property type="entry name" value="Winged helix-like DNA-binding domain superfamily/Winged helix DNA-binding domain"/>
    <property type="match status" value="1"/>
</dbReference>
<dbReference type="SUPFAM" id="SSF75516">
    <property type="entry name" value="Pheromone-binding domain of LuxR-like quorum-sensing transcription factors"/>
    <property type="match status" value="1"/>
</dbReference>
<name>A0AAV3KC73_9GAMM</name>
<dbReference type="InterPro" id="IPR036693">
    <property type="entry name" value="TF_LuxR_autoind-bd_dom_sf"/>
</dbReference>
<keyword evidence="2" id="KW-0238">DNA-binding</keyword>
<dbReference type="GO" id="GO:0003677">
    <property type="term" value="F:DNA binding"/>
    <property type="evidence" value="ECO:0007669"/>
    <property type="project" value="UniProtKB-KW"/>
</dbReference>
<feature type="domain" description="HTH luxR-type" evidence="4">
    <location>
        <begin position="217"/>
        <end position="282"/>
    </location>
</feature>
<dbReference type="InterPro" id="IPR036388">
    <property type="entry name" value="WH-like_DNA-bd_sf"/>
</dbReference>
<evidence type="ECO:0000313" key="6">
    <source>
        <dbReference type="Proteomes" id="UP000017142"/>
    </source>
</evidence>
<dbReference type="Proteomes" id="UP000017142">
    <property type="component" value="Unassembled WGS sequence"/>
</dbReference>
<dbReference type="GO" id="GO:0006355">
    <property type="term" value="P:regulation of DNA-templated transcription"/>
    <property type="evidence" value="ECO:0007669"/>
    <property type="project" value="InterPro"/>
</dbReference>
<proteinExistence type="predicted"/>
<dbReference type="PROSITE" id="PS50043">
    <property type="entry name" value="HTH_LUXR_2"/>
    <property type="match status" value="1"/>
</dbReference>
<evidence type="ECO:0000259" key="4">
    <source>
        <dbReference type="PROSITE" id="PS50043"/>
    </source>
</evidence>
<dbReference type="PRINTS" id="PR00038">
    <property type="entry name" value="HTHLUXR"/>
</dbReference>
<dbReference type="InterPro" id="IPR005143">
    <property type="entry name" value="TF_LuxR_autoind-bd_dom"/>
</dbReference>
<evidence type="ECO:0000313" key="5">
    <source>
        <dbReference type="EMBL" id="ERO58167.1"/>
    </source>
</evidence>
<sequence length="284" mass="31681">MSENIAMSEKIAVGGRIAVSGKTSASRNVAICGETAARLAVHDSGHRGAAAFEPAFGQLYDDVRQLGFDALIYDYTPVPRSLEGELITPSLLRTHNVPDDMVSLWCQSGYYQVDPVQIHALDSCAPFTWSYCRPENTSLRRVLNEQHRPVSHYMQNHNMRCGVTVPLHLPKGGFVTVTAIHTGLDTDNEIETVLARIGLLAHTFQEHVFPLFDEAWYHCRHVHLSPREQECLAWSAEGLTAKEIARKLHRSLATVNLHLNNAARKLGASNRVQAVVRAMHYRLL</sequence>
<dbReference type="CDD" id="cd06170">
    <property type="entry name" value="LuxR_C_like"/>
    <property type="match status" value="1"/>
</dbReference>
<dbReference type="EMBL" id="AMWE01000002">
    <property type="protein sequence ID" value="ERO58167.1"/>
    <property type="molecule type" value="Genomic_DNA"/>
</dbReference>
<accession>A0AAV3KC73</accession>
<dbReference type="Pfam" id="PF03472">
    <property type="entry name" value="Autoind_bind"/>
    <property type="match status" value="1"/>
</dbReference>
<dbReference type="AlphaFoldDB" id="A0AAV3KC73"/>
<organism evidence="5 6">
    <name type="scientific">Dickeya solani D s0432-1</name>
    <dbReference type="NCBI Taxonomy" id="1231725"/>
    <lineage>
        <taxon>Bacteria</taxon>
        <taxon>Pseudomonadati</taxon>
        <taxon>Pseudomonadota</taxon>
        <taxon>Gammaproteobacteria</taxon>
        <taxon>Enterobacterales</taxon>
        <taxon>Pectobacteriaceae</taxon>
        <taxon>Dickeya</taxon>
    </lineage>
</organism>
<keyword evidence="3" id="KW-0804">Transcription</keyword>
<comment type="caution">
    <text evidence="5">The sequence shown here is derived from an EMBL/GenBank/DDBJ whole genome shotgun (WGS) entry which is preliminary data.</text>
</comment>
<dbReference type="InterPro" id="IPR000792">
    <property type="entry name" value="Tscrpt_reg_LuxR_C"/>
</dbReference>
<dbReference type="PROSITE" id="PS00622">
    <property type="entry name" value="HTH_LUXR_1"/>
    <property type="match status" value="1"/>
</dbReference>
<protein>
    <submittedName>
        <fullName evidence="5">Transcriptional regulator ahyR/asaR family</fullName>
    </submittedName>
</protein>